<sequence length="97" mass="11103">MHGIEGLHHATAIASEPQTNINLYTGVLGVRLVKQTIDFDDPTTHLYQLYPAMQQIEDRRALDQRRRDGACCCSRLDKNSNHARRNFARFLLSYSIS</sequence>
<dbReference type="PANTHER" id="PTHR36110:SF2">
    <property type="entry name" value="RING-CLEAVING DIOXYGENASE MHQE-RELATED"/>
    <property type="match status" value="1"/>
</dbReference>
<dbReference type="SUPFAM" id="SSF54593">
    <property type="entry name" value="Glyoxalase/Bleomycin resistance protein/Dihydroxybiphenyl dioxygenase"/>
    <property type="match status" value="1"/>
</dbReference>
<dbReference type="AlphaFoldDB" id="A0A7V8NVQ9"/>
<accession>A0A7V8NVQ9</accession>
<name>A0A7V8NVQ9_9BACT</name>
<gene>
    <name evidence="1" type="ORF">HRJ53_25745</name>
</gene>
<dbReference type="Proteomes" id="UP000567293">
    <property type="component" value="Unassembled WGS sequence"/>
</dbReference>
<evidence type="ECO:0000313" key="2">
    <source>
        <dbReference type="Proteomes" id="UP000567293"/>
    </source>
</evidence>
<reference evidence="1" key="1">
    <citation type="submission" date="2020-06" db="EMBL/GenBank/DDBJ databases">
        <title>Legume-microbial interactions unlock mineral nutrients during tropical forest succession.</title>
        <authorList>
            <person name="Epihov D.Z."/>
        </authorList>
    </citation>
    <scope>NUCLEOTIDE SEQUENCE [LARGE SCALE GENOMIC DNA]</scope>
    <source>
        <strain evidence="1">Pan2503</strain>
    </source>
</reference>
<protein>
    <submittedName>
        <fullName evidence="1">VOC family protein</fullName>
    </submittedName>
</protein>
<organism evidence="1 2">
    <name type="scientific">Candidatus Acidiferrum panamense</name>
    <dbReference type="NCBI Taxonomy" id="2741543"/>
    <lineage>
        <taxon>Bacteria</taxon>
        <taxon>Pseudomonadati</taxon>
        <taxon>Acidobacteriota</taxon>
        <taxon>Terriglobia</taxon>
        <taxon>Candidatus Acidiferrales</taxon>
        <taxon>Candidatus Acidiferrum</taxon>
    </lineage>
</organism>
<dbReference type="InterPro" id="IPR029068">
    <property type="entry name" value="Glyas_Bleomycin-R_OHBP_Dase"/>
</dbReference>
<keyword evidence="2" id="KW-1185">Reference proteome</keyword>
<dbReference type="PANTHER" id="PTHR36110">
    <property type="entry name" value="RING-CLEAVING DIOXYGENASE MHQE-RELATED"/>
    <property type="match status" value="1"/>
</dbReference>
<dbReference type="Gene3D" id="3.10.180.10">
    <property type="entry name" value="2,3-Dihydroxybiphenyl 1,2-Dioxygenase, domain 1"/>
    <property type="match status" value="1"/>
</dbReference>
<comment type="caution">
    <text evidence="1">The sequence shown here is derived from an EMBL/GenBank/DDBJ whole genome shotgun (WGS) entry which is preliminary data.</text>
</comment>
<evidence type="ECO:0000313" key="1">
    <source>
        <dbReference type="EMBL" id="MBA0088404.1"/>
    </source>
</evidence>
<dbReference type="EMBL" id="JACDQQ010002482">
    <property type="protein sequence ID" value="MBA0088404.1"/>
    <property type="molecule type" value="Genomic_DNA"/>
</dbReference>
<proteinExistence type="predicted"/>
<dbReference type="InterPro" id="IPR052537">
    <property type="entry name" value="Extradiol_RC_dioxygenase"/>
</dbReference>